<dbReference type="CDD" id="cd03784">
    <property type="entry name" value="GT1_Gtf-like"/>
    <property type="match status" value="1"/>
</dbReference>
<accession>A0A409Y063</accession>
<dbReference type="PANTHER" id="PTHR48045">
    <property type="entry name" value="UDP-GLYCOSYLTRANSFERASE 72B1"/>
    <property type="match status" value="1"/>
</dbReference>
<dbReference type="InParanoid" id="A0A409Y063"/>
<dbReference type="GO" id="GO:0008194">
    <property type="term" value="F:UDP-glycosyltransferase activity"/>
    <property type="evidence" value="ECO:0007669"/>
    <property type="project" value="InterPro"/>
</dbReference>
<dbReference type="InterPro" id="IPR002213">
    <property type="entry name" value="UDP_glucos_trans"/>
</dbReference>
<name>A0A409Y063_9AGAR</name>
<evidence type="ECO:0000256" key="1">
    <source>
        <dbReference type="ARBA" id="ARBA00022679"/>
    </source>
</evidence>
<gene>
    <name evidence="2" type="ORF">CVT26_005096</name>
</gene>
<dbReference type="Proteomes" id="UP000284706">
    <property type="component" value="Unassembled WGS sequence"/>
</dbReference>
<comment type="caution">
    <text evidence="2">The sequence shown here is derived from an EMBL/GenBank/DDBJ whole genome shotgun (WGS) entry which is preliminary data.</text>
</comment>
<sequence>MSNQNRAVHFLFSAIPAWGKSLLLSHVRPFSVLAARLVKENKNAMVTFITGPKVLERTELEISAEFGILGVSELEARRRLRVLSTFQSESDNLVELMGTLAETYRTAYECLVHEKPITCAVTGKVFGPVPVPAVAILDFLAYPLLQATREVSGRSIPIAALISGHASSIIRIFGPEHFGGLGDFGAKIDAEAARLGVAPEEIGDKACRILGAVVKIAGLPAMYDYEFFPQKNCDEVLVATPEVFEPESVAAMRSWFSEWEKGTYIIGPLLPISFGTGAQSARGSGETASFLDRILSSHGQKSLLYISFGTLFWPAIPEYMDELIDALIEKNVPFIVSVASPLAQISEESRRKTEASGIGIFGKWTPQQFILSHPATGWFLSHCGHNSVMESLACGIPLIAWPIETDQPGAAAHLTENLDVAFELIEVRSGQHGLKPMLRSGRVAKGTREAVAAELREVLDACRGARGAELRRNAEAMKGKFTAAWQDNGDSRKEWHKFQSKYL</sequence>
<dbReference type="AlphaFoldDB" id="A0A409Y063"/>
<evidence type="ECO:0000313" key="3">
    <source>
        <dbReference type="Proteomes" id="UP000284706"/>
    </source>
</evidence>
<dbReference type="OrthoDB" id="5835829at2759"/>
<reference evidence="2 3" key="1">
    <citation type="journal article" date="2018" name="Evol. Lett.">
        <title>Horizontal gene cluster transfer increased hallucinogenic mushroom diversity.</title>
        <authorList>
            <person name="Reynolds H.T."/>
            <person name="Vijayakumar V."/>
            <person name="Gluck-Thaler E."/>
            <person name="Korotkin H.B."/>
            <person name="Matheny P.B."/>
            <person name="Slot J.C."/>
        </authorList>
    </citation>
    <scope>NUCLEOTIDE SEQUENCE [LARGE SCALE GENOMIC DNA]</scope>
    <source>
        <strain evidence="2 3">SRW20</strain>
    </source>
</reference>
<keyword evidence="3" id="KW-1185">Reference proteome</keyword>
<dbReference type="Gene3D" id="3.40.50.2000">
    <property type="entry name" value="Glycogen Phosphorylase B"/>
    <property type="match status" value="2"/>
</dbReference>
<dbReference type="SUPFAM" id="SSF53756">
    <property type="entry name" value="UDP-Glycosyltransferase/glycogen phosphorylase"/>
    <property type="match status" value="1"/>
</dbReference>
<evidence type="ECO:0008006" key="4">
    <source>
        <dbReference type="Google" id="ProtNLM"/>
    </source>
</evidence>
<dbReference type="Pfam" id="PF00201">
    <property type="entry name" value="UDPGT"/>
    <property type="match status" value="1"/>
</dbReference>
<evidence type="ECO:0000313" key="2">
    <source>
        <dbReference type="EMBL" id="PPQ96417.1"/>
    </source>
</evidence>
<proteinExistence type="predicted"/>
<dbReference type="PANTHER" id="PTHR48045:SF37">
    <property type="entry name" value="UDP-GLYCOSYLTRANSFERASE 92A1-LIKE"/>
    <property type="match status" value="1"/>
</dbReference>
<protein>
    <recommendedName>
        <fullName evidence="4">Glycosyltransferase family 1 protein</fullName>
    </recommendedName>
</protein>
<keyword evidence="1" id="KW-0808">Transferase</keyword>
<dbReference type="EMBL" id="NHYE01001374">
    <property type="protein sequence ID" value="PPQ96417.1"/>
    <property type="molecule type" value="Genomic_DNA"/>
</dbReference>
<organism evidence="2 3">
    <name type="scientific">Gymnopilus dilepis</name>
    <dbReference type="NCBI Taxonomy" id="231916"/>
    <lineage>
        <taxon>Eukaryota</taxon>
        <taxon>Fungi</taxon>
        <taxon>Dikarya</taxon>
        <taxon>Basidiomycota</taxon>
        <taxon>Agaricomycotina</taxon>
        <taxon>Agaricomycetes</taxon>
        <taxon>Agaricomycetidae</taxon>
        <taxon>Agaricales</taxon>
        <taxon>Agaricineae</taxon>
        <taxon>Hymenogastraceae</taxon>
        <taxon>Gymnopilus</taxon>
    </lineage>
</organism>